<name>A0A1S1P4T4_METEX</name>
<evidence type="ECO:0000313" key="5">
    <source>
        <dbReference type="Proteomes" id="UP000180215"/>
    </source>
</evidence>
<evidence type="ECO:0000313" key="2">
    <source>
        <dbReference type="EMBL" id="OHV16177.1"/>
    </source>
</evidence>
<protein>
    <submittedName>
        <fullName evidence="4">DUF983 domain-containing protein</fullName>
    </submittedName>
</protein>
<dbReference type="InterPro" id="IPR009325">
    <property type="entry name" value="DUF983"/>
</dbReference>
<evidence type="ECO:0000313" key="3">
    <source>
        <dbReference type="EMBL" id="SOR29074.1"/>
    </source>
</evidence>
<dbReference type="Proteomes" id="UP001223720">
    <property type="component" value="Chromosome"/>
</dbReference>
<dbReference type="Proteomes" id="UP000180215">
    <property type="component" value="Unassembled WGS sequence"/>
</dbReference>
<dbReference type="EMBL" id="CP073633">
    <property type="protein sequence ID" value="WHQ68259.1"/>
    <property type="molecule type" value="Genomic_DNA"/>
</dbReference>
<dbReference type="EMBL" id="LT962688">
    <property type="protein sequence ID" value="SOR29074.1"/>
    <property type="molecule type" value="Genomic_DNA"/>
</dbReference>
<gene>
    <name evidence="2" type="ORF">BK022_13855</name>
    <name evidence="4" type="ORF">KEC54_17955</name>
    <name evidence="3" type="ORF">TK0001_2472</name>
</gene>
<dbReference type="OMA" id="IALQFHH"/>
<keyword evidence="1" id="KW-0812">Transmembrane</keyword>
<reference evidence="6" key="2">
    <citation type="submission" date="2017-10" db="EMBL/GenBank/DDBJ databases">
        <authorList>
            <person name="Regsiter A."/>
            <person name="William W."/>
        </authorList>
    </citation>
    <scope>NUCLEOTIDE SEQUENCE [LARGE SCALE GENOMIC DNA]</scope>
</reference>
<keyword evidence="1" id="KW-0472">Membrane</keyword>
<feature type="transmembrane region" description="Helical" evidence="1">
    <location>
        <begin position="57"/>
        <end position="77"/>
    </location>
</feature>
<accession>A0A1S1P4T4</accession>
<evidence type="ECO:0000256" key="1">
    <source>
        <dbReference type="SAM" id="Phobius"/>
    </source>
</evidence>
<dbReference type="Proteomes" id="UP000233769">
    <property type="component" value="Chromosome tk0001"/>
</dbReference>
<keyword evidence="1" id="KW-1133">Transmembrane helix</keyword>
<organism evidence="2 5">
    <name type="scientific">Methylorubrum extorquens</name>
    <name type="common">Methylobacterium dichloromethanicum</name>
    <name type="synonym">Methylobacterium extorquens</name>
    <dbReference type="NCBI Taxonomy" id="408"/>
    <lineage>
        <taxon>Bacteria</taxon>
        <taxon>Pseudomonadati</taxon>
        <taxon>Pseudomonadota</taxon>
        <taxon>Alphaproteobacteria</taxon>
        <taxon>Hyphomicrobiales</taxon>
        <taxon>Methylobacteriaceae</taxon>
        <taxon>Methylorubrum</taxon>
    </lineage>
</organism>
<dbReference type="RefSeq" id="WP_004446931.1">
    <property type="nucleotide sequence ID" value="NZ_CP019322.1"/>
</dbReference>
<evidence type="ECO:0000313" key="4">
    <source>
        <dbReference type="EMBL" id="WHQ68259.1"/>
    </source>
</evidence>
<dbReference type="Pfam" id="PF06170">
    <property type="entry name" value="DUF983"/>
    <property type="match status" value="1"/>
</dbReference>
<sequence length="124" mass="13022">MSRTATNPPPSPIATGLRGRCPACGEGHLFKGFLAVKPACEVCGQDFSAFDSADGPAFFVMSITGFVVVGMALWMEITYEPPVWVHALVAGSLAIGLSLALVRPLKGLLAAVQFANKAAQGRFR</sequence>
<evidence type="ECO:0000313" key="6">
    <source>
        <dbReference type="Proteomes" id="UP000233769"/>
    </source>
</evidence>
<dbReference type="EMBL" id="MNAO01000155">
    <property type="protein sequence ID" value="OHV16177.1"/>
    <property type="molecule type" value="Genomic_DNA"/>
</dbReference>
<proteinExistence type="predicted"/>
<reference evidence="2 5" key="1">
    <citation type="submission" date="2016-10" db="EMBL/GenBank/DDBJ databases">
        <title>Draft genome sequence of Methylobacterium extorquens CP3, a seed endophyte of Crotalaria pumila with plant growth-promoting and metal tolerance properties.</title>
        <authorList>
            <person name="Sanchez-Lopez A.S."/>
            <person name="Van Hamme J.D."/>
            <person name="Thijs S."/>
            <person name="Mcammond B.M."/>
            <person name="Stevens V."/>
            <person name="Gonzalez-Chavez M.D.C."/>
            <person name="Vangronsveld J."/>
        </authorList>
    </citation>
    <scope>NUCLEOTIDE SEQUENCE [LARGE SCALE GENOMIC DNA]</scope>
    <source>
        <strain evidence="2 5">CP3</strain>
    </source>
</reference>
<dbReference type="AlphaFoldDB" id="A0A1S1P4T4"/>
<reference evidence="3" key="3">
    <citation type="submission" date="2017-10" db="EMBL/GenBank/DDBJ databases">
        <authorList>
            <person name="Banno H."/>
            <person name="Chua N.-H."/>
        </authorList>
    </citation>
    <scope>NUCLEOTIDE SEQUENCE [LARGE SCALE GENOMIC DNA]</scope>
    <source>
        <strain evidence="3">TK 0001</strain>
    </source>
</reference>
<feature type="transmembrane region" description="Helical" evidence="1">
    <location>
        <begin position="83"/>
        <end position="102"/>
    </location>
</feature>
<reference evidence="4" key="4">
    <citation type="journal article" date="2022" name="Biotechnol. Bioprocess Eng.">
        <title>Pan-genome Analysis Reveals Comparative Genomic Features of Central Metabolic Pathways in Methylorubrum extorquens.</title>
        <authorList>
            <person name="Lee G.M."/>
            <person name="Scott-Nevros Z.K."/>
            <person name="Lee S.-M."/>
            <person name="Kim D."/>
        </authorList>
    </citation>
    <scope>NUCLEOTIDE SEQUENCE</scope>
    <source>
        <strain evidence="4">ATCC 55366</strain>
    </source>
</reference>